<evidence type="ECO:0000256" key="6">
    <source>
        <dbReference type="ARBA" id="ARBA00023098"/>
    </source>
</evidence>
<reference evidence="10 11" key="1">
    <citation type="submission" date="2019-03" db="EMBL/GenBank/DDBJ databases">
        <title>Algoriphagus aquimaris sp. nov., isolated form marine sediment in Pohang, Korea.</title>
        <authorList>
            <person name="Kim J."/>
            <person name="Yoon S.-H."/>
            <person name="Lee S.-S."/>
        </authorList>
    </citation>
    <scope>NUCLEOTIDE SEQUENCE [LARGE SCALE GENOMIC DNA]</scope>
    <source>
        <strain evidence="10 11">F21</strain>
    </source>
</reference>
<dbReference type="Gene3D" id="3.10.129.10">
    <property type="entry name" value="Hotdog Thioesterase"/>
    <property type="match status" value="1"/>
</dbReference>
<dbReference type="PANTHER" id="PTHR31727">
    <property type="entry name" value="OLEOYL-ACYL CARRIER PROTEIN THIOESTERASE 1, CHLOROPLASTIC"/>
    <property type="match status" value="1"/>
</dbReference>
<dbReference type="AlphaFoldDB" id="A0A4R5URQ3"/>
<evidence type="ECO:0000256" key="3">
    <source>
        <dbReference type="ARBA" id="ARBA00022801"/>
    </source>
</evidence>
<comment type="similarity">
    <text evidence="1">Belongs to the acyl-ACP thioesterase family.</text>
</comment>
<dbReference type="EMBL" id="SMUW01000037">
    <property type="protein sequence ID" value="TDK41626.1"/>
    <property type="molecule type" value="Genomic_DNA"/>
</dbReference>
<dbReference type="Proteomes" id="UP000295438">
    <property type="component" value="Unassembled WGS sequence"/>
</dbReference>
<accession>A0A4R5URQ3</accession>
<dbReference type="SUPFAM" id="SSF54637">
    <property type="entry name" value="Thioesterase/thiol ester dehydrase-isomerase"/>
    <property type="match status" value="2"/>
</dbReference>
<evidence type="ECO:0000256" key="4">
    <source>
        <dbReference type="ARBA" id="ARBA00022832"/>
    </source>
</evidence>
<evidence type="ECO:0000313" key="11">
    <source>
        <dbReference type="Proteomes" id="UP000295438"/>
    </source>
</evidence>
<sequence length="262" mass="30187">MDWESHFYQRSEPRFLIQNQLCMSSKPESFQFSKVFEIGSFQVNPDGKLRWKDLADLFQEVAWRHADSADFGRILQEANQMWVLSRFEIKCEDLPSWGDQVEIFTAGRGVEGLFAFREFLMLGDKGKTLAAGMSSWLLLDSQSKKIIGPEKALPDHLFKINSKPAWIPERHRLKSLEKSAIGVKVRASDLDLQNHVNNTSYIKWVEDFMQEEGLKIESLSINYLAECFLGDQVEFFIKRLDSELQILGQVGEKKVFSAVVKI</sequence>
<comment type="caution">
    <text evidence="10">The sequence shown here is derived from an EMBL/GenBank/DDBJ whole genome shotgun (WGS) entry which is preliminary data.</text>
</comment>
<dbReference type="PANTHER" id="PTHR31727:SF6">
    <property type="entry name" value="OLEOYL-ACYL CARRIER PROTEIN THIOESTERASE 1, CHLOROPLASTIC"/>
    <property type="match status" value="1"/>
</dbReference>
<keyword evidence="4" id="KW-0276">Fatty acid metabolism</keyword>
<protein>
    <submittedName>
        <fullName evidence="10">Acyl-ACP thioesterase</fullName>
    </submittedName>
</protein>
<dbReference type="Pfam" id="PF01643">
    <property type="entry name" value="Acyl-ACP_TE"/>
    <property type="match status" value="1"/>
</dbReference>
<keyword evidence="6" id="KW-0443">Lipid metabolism</keyword>
<keyword evidence="7" id="KW-0275">Fatty acid biosynthesis</keyword>
<dbReference type="Pfam" id="PF20791">
    <property type="entry name" value="Acyl-ACP_TE_C"/>
    <property type="match status" value="1"/>
</dbReference>
<keyword evidence="5" id="KW-0809">Transit peptide</keyword>
<dbReference type="GO" id="GO:0016297">
    <property type="term" value="F:fatty acyl-[ACP] hydrolase activity"/>
    <property type="evidence" value="ECO:0007669"/>
    <property type="project" value="InterPro"/>
</dbReference>
<dbReference type="InterPro" id="IPR045023">
    <property type="entry name" value="FATA/B"/>
</dbReference>
<organism evidence="10 11">
    <name type="scientific">Algoriphagus formosus</name>
    <dbReference type="NCBI Taxonomy" id="2007308"/>
    <lineage>
        <taxon>Bacteria</taxon>
        <taxon>Pseudomonadati</taxon>
        <taxon>Bacteroidota</taxon>
        <taxon>Cytophagia</taxon>
        <taxon>Cytophagales</taxon>
        <taxon>Cyclobacteriaceae</taxon>
        <taxon>Algoriphagus</taxon>
    </lineage>
</organism>
<dbReference type="InterPro" id="IPR002864">
    <property type="entry name" value="Acyl-ACP_thioesterase_NHD"/>
</dbReference>
<evidence type="ECO:0000256" key="1">
    <source>
        <dbReference type="ARBA" id="ARBA00006500"/>
    </source>
</evidence>
<feature type="domain" description="Acyl-ACP thioesterase N-terminal hotdog" evidence="8">
    <location>
        <begin position="31"/>
        <end position="146"/>
    </location>
</feature>
<keyword evidence="3" id="KW-0378">Hydrolase</keyword>
<dbReference type="GO" id="GO:0000036">
    <property type="term" value="F:acyl carrier activity"/>
    <property type="evidence" value="ECO:0007669"/>
    <property type="project" value="TreeGrafter"/>
</dbReference>
<proteinExistence type="inferred from homology"/>
<evidence type="ECO:0000259" key="9">
    <source>
        <dbReference type="Pfam" id="PF20791"/>
    </source>
</evidence>
<keyword evidence="11" id="KW-1185">Reference proteome</keyword>
<dbReference type="InterPro" id="IPR029069">
    <property type="entry name" value="HotDog_dom_sf"/>
</dbReference>
<dbReference type="InterPro" id="IPR049427">
    <property type="entry name" value="Acyl-ACP_TE_C"/>
</dbReference>
<evidence type="ECO:0000313" key="10">
    <source>
        <dbReference type="EMBL" id="TDK41626.1"/>
    </source>
</evidence>
<evidence type="ECO:0000256" key="2">
    <source>
        <dbReference type="ARBA" id="ARBA00022516"/>
    </source>
</evidence>
<gene>
    <name evidence="10" type="ORF">E1898_16695</name>
</gene>
<name>A0A4R5URQ3_9BACT</name>
<evidence type="ECO:0000256" key="5">
    <source>
        <dbReference type="ARBA" id="ARBA00022946"/>
    </source>
</evidence>
<evidence type="ECO:0000259" key="8">
    <source>
        <dbReference type="Pfam" id="PF01643"/>
    </source>
</evidence>
<feature type="domain" description="Acyl-ACP thioesterase-like C-terminal" evidence="9">
    <location>
        <begin position="181"/>
        <end position="238"/>
    </location>
</feature>
<evidence type="ECO:0000256" key="7">
    <source>
        <dbReference type="ARBA" id="ARBA00023160"/>
    </source>
</evidence>
<keyword evidence="2" id="KW-0444">Lipid biosynthesis</keyword>